<keyword evidence="2" id="KW-1185">Reference proteome</keyword>
<reference evidence="1 2" key="1">
    <citation type="submission" date="2022-12" db="EMBL/GenBank/DDBJ databases">
        <title>Chromosome-scale assembly of the Ensete ventricosum genome.</title>
        <authorList>
            <person name="Dussert Y."/>
            <person name="Stocks J."/>
            <person name="Wendawek A."/>
            <person name="Woldeyes F."/>
            <person name="Nichols R.A."/>
            <person name="Borrell J.S."/>
        </authorList>
    </citation>
    <scope>NUCLEOTIDE SEQUENCE [LARGE SCALE GENOMIC DNA]</scope>
    <source>
        <strain evidence="2">cv. Maze</strain>
        <tissue evidence="1">Seeds</tissue>
    </source>
</reference>
<protein>
    <submittedName>
        <fullName evidence="1">Uncharacterized protein</fullName>
    </submittedName>
</protein>
<name>A0AAV8PQX3_ENSVE</name>
<proteinExistence type="predicted"/>
<accession>A0AAV8PQX3</accession>
<dbReference type="AlphaFoldDB" id="A0AAV8PQX3"/>
<comment type="caution">
    <text evidence="1">The sequence shown here is derived from an EMBL/GenBank/DDBJ whole genome shotgun (WGS) entry which is preliminary data.</text>
</comment>
<evidence type="ECO:0000313" key="2">
    <source>
        <dbReference type="Proteomes" id="UP001222027"/>
    </source>
</evidence>
<dbReference type="EMBL" id="JAQQAF010000009">
    <property type="protein sequence ID" value="KAJ8459229.1"/>
    <property type="molecule type" value="Genomic_DNA"/>
</dbReference>
<dbReference type="Proteomes" id="UP001222027">
    <property type="component" value="Unassembled WGS sequence"/>
</dbReference>
<gene>
    <name evidence="1" type="ORF">OPV22_032155</name>
</gene>
<organism evidence="1 2">
    <name type="scientific">Ensete ventricosum</name>
    <name type="common">Abyssinian banana</name>
    <name type="synonym">Musa ensete</name>
    <dbReference type="NCBI Taxonomy" id="4639"/>
    <lineage>
        <taxon>Eukaryota</taxon>
        <taxon>Viridiplantae</taxon>
        <taxon>Streptophyta</taxon>
        <taxon>Embryophyta</taxon>
        <taxon>Tracheophyta</taxon>
        <taxon>Spermatophyta</taxon>
        <taxon>Magnoliopsida</taxon>
        <taxon>Liliopsida</taxon>
        <taxon>Zingiberales</taxon>
        <taxon>Musaceae</taxon>
        <taxon>Ensete</taxon>
    </lineage>
</organism>
<sequence>MFTSFSWSKQGQGLFKEGESIPWIIPTGLVIQFLQLSKLTILCWFDSLCIYCQKLKAEGSQQDIQGERNITTGRRGQTASASRNDMAWEERKPALSCTSKEAKSTCWAIPPHGVCVWVFLHHM</sequence>
<evidence type="ECO:0000313" key="1">
    <source>
        <dbReference type="EMBL" id="KAJ8459229.1"/>
    </source>
</evidence>